<evidence type="ECO:0000313" key="9">
    <source>
        <dbReference type="EMBL" id="ROV98698.1"/>
    </source>
</evidence>
<evidence type="ECO:0000256" key="3">
    <source>
        <dbReference type="ARBA" id="ARBA00011589"/>
    </source>
</evidence>
<gene>
    <name evidence="9" type="ORF">VMCG_06739</name>
</gene>
<evidence type="ECO:0000256" key="5">
    <source>
        <dbReference type="ARBA" id="ARBA00022946"/>
    </source>
</evidence>
<accession>A0A423W625</accession>
<evidence type="ECO:0000256" key="1">
    <source>
        <dbReference type="ARBA" id="ARBA00004305"/>
    </source>
</evidence>
<evidence type="ECO:0000256" key="8">
    <source>
        <dbReference type="ARBA" id="ARBA00025268"/>
    </source>
</evidence>
<evidence type="ECO:0000256" key="7">
    <source>
        <dbReference type="ARBA" id="ARBA00023186"/>
    </source>
</evidence>
<evidence type="ECO:0000256" key="2">
    <source>
        <dbReference type="ARBA" id="ARBA00009949"/>
    </source>
</evidence>
<comment type="subcellular location">
    <subcellularLocation>
        <location evidence="1">Mitochondrion matrix</location>
    </subcellularLocation>
</comment>
<comment type="subunit">
    <text evidence="3">Interacts with RIP1.</text>
</comment>
<dbReference type="GO" id="GO:0005759">
    <property type="term" value="C:mitochondrial matrix"/>
    <property type="evidence" value="ECO:0007669"/>
    <property type="project" value="UniProtKB-SubCell"/>
</dbReference>
<protein>
    <recommendedName>
        <fullName evidence="4">Mitochondrial zinc maintenance protein 1, mitochondrial</fullName>
    </recommendedName>
</protein>
<comment type="caution">
    <text evidence="9">The sequence shown here is derived from an EMBL/GenBank/DDBJ whole genome shotgun (WGS) entry which is preliminary data.</text>
</comment>
<reference evidence="9 10" key="1">
    <citation type="submission" date="2015-09" db="EMBL/GenBank/DDBJ databases">
        <title>Host preference determinants of Valsa canker pathogens revealed by comparative genomics.</title>
        <authorList>
            <person name="Yin Z."/>
            <person name="Huang L."/>
        </authorList>
    </citation>
    <scope>NUCLEOTIDE SEQUENCE [LARGE SCALE GENOMIC DNA]</scope>
    <source>
        <strain evidence="9 10">03-1</strain>
    </source>
</reference>
<dbReference type="STRING" id="356882.A0A423W625"/>
<dbReference type="AlphaFoldDB" id="A0A423W625"/>
<keyword evidence="10" id="KW-1185">Reference proteome</keyword>
<dbReference type="Proteomes" id="UP000283895">
    <property type="component" value="Unassembled WGS sequence"/>
</dbReference>
<name>A0A423W625_9PEZI</name>
<keyword evidence="7" id="KW-0143">Chaperone</keyword>
<keyword evidence="6" id="KW-0496">Mitochondrion</keyword>
<comment type="function">
    <text evidence="8">Assembly factor required for Rieske Fe-S protein RIP1 incorporation into the cytochrome b-c1 (CIII) complex. Functions as a chaperone, binding to this subunit within the mitochondrial matrix and stabilizing it prior to its translocation and insertion into the late CIII dimeric intermediate within the mitochondrial inner membrane. Modulates the mitochondrial matrix zinc pool.</text>
</comment>
<comment type="similarity">
    <text evidence="2">Belongs to the complex I LYR family. MZM1 subfamily.</text>
</comment>
<dbReference type="PANTHER" id="PTHR46749">
    <property type="entry name" value="COMPLEX III ASSEMBLY FACTOR LYRM7"/>
    <property type="match status" value="1"/>
</dbReference>
<evidence type="ECO:0000256" key="6">
    <source>
        <dbReference type="ARBA" id="ARBA00023128"/>
    </source>
</evidence>
<dbReference type="GO" id="GO:0034551">
    <property type="term" value="P:mitochondrial respiratory chain complex III assembly"/>
    <property type="evidence" value="ECO:0007669"/>
    <property type="project" value="InterPro"/>
</dbReference>
<dbReference type="InterPro" id="IPR045298">
    <property type="entry name" value="Complex1_LYR_LYRM7"/>
</dbReference>
<dbReference type="InterPro" id="IPR050435">
    <property type="entry name" value="MZM1/LYRM7"/>
</dbReference>
<dbReference type="PANTHER" id="PTHR46749:SF1">
    <property type="entry name" value="COMPLEX III ASSEMBLY FACTOR LYRM7"/>
    <property type="match status" value="1"/>
</dbReference>
<dbReference type="EMBL" id="LKEA01000025">
    <property type="protein sequence ID" value="ROV98698.1"/>
    <property type="molecule type" value="Genomic_DNA"/>
</dbReference>
<evidence type="ECO:0000256" key="4">
    <source>
        <dbReference type="ARBA" id="ARBA00015108"/>
    </source>
</evidence>
<evidence type="ECO:0000313" key="10">
    <source>
        <dbReference type="Proteomes" id="UP000283895"/>
    </source>
</evidence>
<keyword evidence="5" id="KW-0809">Transit peptide</keyword>
<dbReference type="GO" id="GO:0044183">
    <property type="term" value="F:protein folding chaperone"/>
    <property type="evidence" value="ECO:0007669"/>
    <property type="project" value="TreeGrafter"/>
</dbReference>
<sequence>MATQAYRHLLRATRIAFAGDERVLSAARDQIRTGFRDKASLAPSDPAVGPALQHAQEVAEFLRANLVQGRKEADDRYKLRIHEHTERGDNDTIKIAGKTIAVGTGGGGGCCSA</sequence>
<proteinExistence type="inferred from homology"/>
<organism evidence="9 10">
    <name type="scientific">Cytospora schulzeri</name>
    <dbReference type="NCBI Taxonomy" id="448051"/>
    <lineage>
        <taxon>Eukaryota</taxon>
        <taxon>Fungi</taxon>
        <taxon>Dikarya</taxon>
        <taxon>Ascomycota</taxon>
        <taxon>Pezizomycotina</taxon>
        <taxon>Sordariomycetes</taxon>
        <taxon>Sordariomycetidae</taxon>
        <taxon>Diaporthales</taxon>
        <taxon>Cytosporaceae</taxon>
        <taxon>Cytospora</taxon>
    </lineage>
</organism>
<dbReference type="OrthoDB" id="529194at2759"/>
<dbReference type="CDD" id="cd20267">
    <property type="entry name" value="Complex1_LYR_LYRM7"/>
    <property type="match status" value="1"/>
</dbReference>